<name>A0A9D7SDY6_9BACT</name>
<dbReference type="InterPro" id="IPR044023">
    <property type="entry name" value="Ig_7"/>
</dbReference>
<gene>
    <name evidence="3" type="ORF">IPO85_18270</name>
</gene>
<dbReference type="SUPFAM" id="SSF49299">
    <property type="entry name" value="PKD domain"/>
    <property type="match status" value="2"/>
</dbReference>
<organism evidence="3 4">
    <name type="scientific">Candidatus Defluviibacterium haderslevense</name>
    <dbReference type="NCBI Taxonomy" id="2981993"/>
    <lineage>
        <taxon>Bacteria</taxon>
        <taxon>Pseudomonadati</taxon>
        <taxon>Bacteroidota</taxon>
        <taxon>Saprospiria</taxon>
        <taxon>Saprospirales</taxon>
        <taxon>Saprospiraceae</taxon>
        <taxon>Candidatus Defluviibacterium</taxon>
    </lineage>
</organism>
<accession>A0A9D7SDY6</accession>
<dbReference type="Gene3D" id="2.60.40.10">
    <property type="entry name" value="Immunoglobulins"/>
    <property type="match status" value="3"/>
</dbReference>
<dbReference type="Gene3D" id="2.60.40.1080">
    <property type="match status" value="1"/>
</dbReference>
<dbReference type="InterPro" id="IPR013783">
    <property type="entry name" value="Ig-like_fold"/>
</dbReference>
<dbReference type="Pfam" id="PF18962">
    <property type="entry name" value="Por_Secre_tail"/>
    <property type="match status" value="1"/>
</dbReference>
<reference evidence="3 4" key="1">
    <citation type="submission" date="2020-10" db="EMBL/GenBank/DDBJ databases">
        <title>Connecting structure to function with the recovery of over 1000 high-quality activated sludge metagenome-assembled genomes encoding full-length rRNA genes using long-read sequencing.</title>
        <authorList>
            <person name="Singleton C.M."/>
            <person name="Petriglieri F."/>
            <person name="Kristensen J.M."/>
            <person name="Kirkegaard R.H."/>
            <person name="Michaelsen T.Y."/>
            <person name="Andersen M.H."/>
            <person name="Karst S.M."/>
            <person name="Dueholm M.S."/>
            <person name="Nielsen P.H."/>
            <person name="Albertsen M."/>
        </authorList>
    </citation>
    <scope>NUCLEOTIDE SEQUENCE [LARGE SCALE GENOMIC DNA]</scope>
    <source>
        <strain evidence="3">Ribe_18-Q3-R11-54_BAT3C.373</strain>
    </source>
</reference>
<dbReference type="Proteomes" id="UP000808349">
    <property type="component" value="Unassembled WGS sequence"/>
</dbReference>
<sequence length="1116" mass="122566">MDCGFSGATSYIWAGPSGFTSNIKNPTRPNATPGMTGTYNVTVTDGNSCTNVGSIMVTVNAKPTLAMTSNSPICEGLTLNLDCGFSGATSYIWAGPSGFTSNIKNPTRPNATPGMTGAYNVTVTDGNSCTNVGSIMVTVNAKPTLAMTSNSPICEGLTLNLDCGFSGATNYMWAGPSGFTSNIKNPTRPNATPGMTGIYNVTVNDRNGCSKTDTIQINVKILPTSPTIINPIKSICKNETVKFSSSGCNSGKVEWYDNMSGLGNPISLQNDIEDIPQKSKKYYVFCRANDCLSAQGAEAQVTVFDNPNPGQISSTPQLDPIHVCDIATIKLNSSGVQGGIWSVSNFNVANIDSNSGLLKGINQGSVTVTYQVKDTHQNLTCISKTTKDVRIDESPTVTIQGASPTCKGEPISLTATATRGNPGLNDYKYNWSNGIKLKNVMEKVFSTSNYMVSVTDENGCSATDMVSIKVNELPIVELDLVDIPTVATKFRIKGKVLPNEMNSIIISRRIIIRDAIGNKILDTTIMSDSFDFRTPELQIGKKYSVCFESRDNNNCKAEICKDYIIQSEDCQGFINFISDSIVICLNDSVDLEIVIPNFKNAFDTLLYLDLYSENNNILLKRDSTIKNEKGLNIKKVIYNFKANLIGSYGFRVAIIGKVNNINDTCYASATVKVRDLPKISLSEDKICVKNIDSQVAISLSIDDQFLKNSSPFKLTYLNIPTFEGKSPMILLKLLPNGLSEEVIFKVIVENDSTHCKAELIDTAYVYRIPKFDFKDSTIIACSNTSKLIVPHHYAKGSVLFEWKMNVDTLLYKTEFPIIIDSVINGEISYKYQITNQESKIIPCVETGKFVIEGKQRPEIDSILELLKCSGLFKLTLNIGKIDDIGDPVWSPKDKNTKIEIIYKNLVRVNSSGSDSIKCKIFIGDCEDSMSIRLPELPLVITNDTTLRSLTCNEKVLLYTNLKGCFSWFFIEPSGKVSTLPDTTPFISIDTFLIKLNKYFVRAYDCNGKDCGITSLFHRSSSNEEHCQDFLHPNVKLFPNPNNGSFTLIADEFPPGLYMLEVFDLLGRELYQSESVLNSKNAKLDYQLESNLASGMYFVSFGNGSGIRFTIPILITK</sequence>
<comment type="caution">
    <text evidence="3">The sequence shown here is derived from an EMBL/GenBank/DDBJ whole genome shotgun (WGS) entry which is preliminary data.</text>
</comment>
<dbReference type="EMBL" id="JADKFW010000021">
    <property type="protein sequence ID" value="MBK9719419.1"/>
    <property type="molecule type" value="Genomic_DNA"/>
</dbReference>
<protein>
    <submittedName>
        <fullName evidence="3">T9SS type A sorting domain-containing protein</fullName>
    </submittedName>
</protein>
<evidence type="ECO:0000259" key="1">
    <source>
        <dbReference type="Pfam" id="PF18962"/>
    </source>
</evidence>
<dbReference type="InterPro" id="IPR035986">
    <property type="entry name" value="PKD_dom_sf"/>
</dbReference>
<feature type="domain" description="Secretion system C-terminal sorting" evidence="1">
    <location>
        <begin position="1036"/>
        <end position="1104"/>
    </location>
</feature>
<dbReference type="AlphaFoldDB" id="A0A9D7SDY6"/>
<evidence type="ECO:0000259" key="2">
    <source>
        <dbReference type="Pfam" id="PF19081"/>
    </source>
</evidence>
<dbReference type="NCBIfam" id="TIGR04183">
    <property type="entry name" value="Por_Secre_tail"/>
    <property type="match status" value="1"/>
</dbReference>
<feature type="domain" description="Ig-like" evidence="2">
    <location>
        <begin position="223"/>
        <end position="303"/>
    </location>
</feature>
<dbReference type="Pfam" id="PF19081">
    <property type="entry name" value="Ig_7"/>
    <property type="match status" value="1"/>
</dbReference>
<proteinExistence type="predicted"/>
<evidence type="ECO:0000313" key="4">
    <source>
        <dbReference type="Proteomes" id="UP000808349"/>
    </source>
</evidence>
<evidence type="ECO:0000313" key="3">
    <source>
        <dbReference type="EMBL" id="MBK9719419.1"/>
    </source>
</evidence>
<dbReference type="InterPro" id="IPR026444">
    <property type="entry name" value="Secre_tail"/>
</dbReference>